<dbReference type="AlphaFoldDB" id="A0A061RT94"/>
<reference evidence="1" key="1">
    <citation type="submission" date="2014-05" db="EMBL/GenBank/DDBJ databases">
        <title>The transcriptome of the halophilic microalga Tetraselmis sp. GSL018 isolated from the Great Salt Lake, Utah.</title>
        <authorList>
            <person name="Jinkerson R.E."/>
            <person name="D'Adamo S."/>
            <person name="Posewitz M.C."/>
        </authorList>
    </citation>
    <scope>NUCLEOTIDE SEQUENCE</scope>
    <source>
        <strain evidence="1">GSL018</strain>
    </source>
</reference>
<protein>
    <submittedName>
        <fullName evidence="1">Uncharacterized protein</fullName>
    </submittedName>
</protein>
<name>A0A061RT94_9CHLO</name>
<sequence>MPTPVPNAKLANRAVLPPVKHIGSEHIHTFL</sequence>
<evidence type="ECO:0000313" key="1">
    <source>
        <dbReference type="EMBL" id="JAC73984.1"/>
    </source>
</evidence>
<dbReference type="EMBL" id="GBEZ01011836">
    <property type="protein sequence ID" value="JAC73984.1"/>
    <property type="molecule type" value="Transcribed_RNA"/>
</dbReference>
<gene>
    <name evidence="1" type="ORF">TSPGSL018_27234</name>
</gene>
<proteinExistence type="predicted"/>
<organism evidence="1">
    <name type="scientific">Tetraselmis sp. GSL018</name>
    <dbReference type="NCBI Taxonomy" id="582737"/>
    <lineage>
        <taxon>Eukaryota</taxon>
        <taxon>Viridiplantae</taxon>
        <taxon>Chlorophyta</taxon>
        <taxon>core chlorophytes</taxon>
        <taxon>Chlorodendrophyceae</taxon>
        <taxon>Chlorodendrales</taxon>
        <taxon>Chlorodendraceae</taxon>
        <taxon>Tetraselmis</taxon>
    </lineage>
</organism>
<accession>A0A061RT94</accession>